<dbReference type="AlphaFoldDB" id="A0A949JJH6"/>
<dbReference type="Pfam" id="PF01522">
    <property type="entry name" value="Polysacc_deac_1"/>
    <property type="match status" value="1"/>
</dbReference>
<evidence type="ECO:0000256" key="2">
    <source>
        <dbReference type="ARBA" id="ARBA00022729"/>
    </source>
</evidence>
<name>A0A949JJH6_9ACTN</name>
<dbReference type="SUPFAM" id="SSF88713">
    <property type="entry name" value="Glycoside hydrolase/deacetylase"/>
    <property type="match status" value="1"/>
</dbReference>
<comment type="caution">
    <text evidence="5">The sequence shown here is derived from an EMBL/GenBank/DDBJ whole genome shotgun (WGS) entry which is preliminary data.</text>
</comment>
<evidence type="ECO:0000256" key="1">
    <source>
        <dbReference type="ARBA" id="ARBA00004613"/>
    </source>
</evidence>
<feature type="domain" description="NodB homology" evidence="4">
    <location>
        <begin position="79"/>
        <end position="267"/>
    </location>
</feature>
<evidence type="ECO:0000313" key="5">
    <source>
        <dbReference type="EMBL" id="MBU7599835.1"/>
    </source>
</evidence>
<reference evidence="5" key="1">
    <citation type="submission" date="2021-06" db="EMBL/GenBank/DDBJ databases">
        <title>Sequencing of actinobacteria type strains.</title>
        <authorList>
            <person name="Nguyen G.-S."/>
            <person name="Wentzel A."/>
        </authorList>
    </citation>
    <scope>NUCLEOTIDE SEQUENCE</scope>
    <source>
        <strain evidence="5">P38-E01</strain>
    </source>
</reference>
<keyword evidence="2" id="KW-0732">Signal</keyword>
<dbReference type="GO" id="GO:0005576">
    <property type="term" value="C:extracellular region"/>
    <property type="evidence" value="ECO:0007669"/>
    <property type="project" value="UniProtKB-SubCell"/>
</dbReference>
<evidence type="ECO:0000256" key="3">
    <source>
        <dbReference type="SAM" id="MobiDB-lite"/>
    </source>
</evidence>
<organism evidence="5 6">
    <name type="scientific">Streptomyces tardus</name>
    <dbReference type="NCBI Taxonomy" id="2780544"/>
    <lineage>
        <taxon>Bacteria</taxon>
        <taxon>Bacillati</taxon>
        <taxon>Actinomycetota</taxon>
        <taxon>Actinomycetes</taxon>
        <taxon>Kitasatosporales</taxon>
        <taxon>Streptomycetaceae</taxon>
        <taxon>Streptomyces</taxon>
    </lineage>
</organism>
<protein>
    <submittedName>
        <fullName evidence="5">Polysaccharide deacetylase family protein</fullName>
    </submittedName>
</protein>
<proteinExistence type="predicted"/>
<dbReference type="Proteomes" id="UP000694501">
    <property type="component" value="Unassembled WGS sequence"/>
</dbReference>
<evidence type="ECO:0000313" key="6">
    <source>
        <dbReference type="Proteomes" id="UP000694501"/>
    </source>
</evidence>
<dbReference type="GO" id="GO:0005975">
    <property type="term" value="P:carbohydrate metabolic process"/>
    <property type="evidence" value="ECO:0007669"/>
    <property type="project" value="InterPro"/>
</dbReference>
<evidence type="ECO:0000259" key="4">
    <source>
        <dbReference type="PROSITE" id="PS51677"/>
    </source>
</evidence>
<dbReference type="RefSeq" id="WP_211040664.1">
    <property type="nucleotide sequence ID" value="NZ_JAELVF020000001.1"/>
</dbReference>
<dbReference type="Gene3D" id="3.20.20.370">
    <property type="entry name" value="Glycoside hydrolase/deacetylase"/>
    <property type="match status" value="1"/>
</dbReference>
<dbReference type="CDD" id="cd10918">
    <property type="entry name" value="CE4_NodB_like_5s_6s"/>
    <property type="match status" value="1"/>
</dbReference>
<dbReference type="GO" id="GO:0016810">
    <property type="term" value="F:hydrolase activity, acting on carbon-nitrogen (but not peptide) bonds"/>
    <property type="evidence" value="ECO:0007669"/>
    <property type="project" value="InterPro"/>
</dbReference>
<dbReference type="PROSITE" id="PS51677">
    <property type="entry name" value="NODB"/>
    <property type="match status" value="1"/>
</dbReference>
<dbReference type="InterPro" id="IPR002509">
    <property type="entry name" value="NODB_dom"/>
</dbReference>
<gene>
    <name evidence="5" type="ORF">JGS22_019940</name>
</gene>
<dbReference type="PANTHER" id="PTHR34216:SF3">
    <property type="entry name" value="POLY-BETA-1,6-N-ACETYL-D-GLUCOSAMINE N-DEACETYLASE"/>
    <property type="match status" value="1"/>
</dbReference>
<comment type="subcellular location">
    <subcellularLocation>
        <location evidence="1">Secreted</location>
    </subcellularLocation>
</comment>
<dbReference type="InterPro" id="IPR011330">
    <property type="entry name" value="Glyco_hydro/deAcase_b/a-brl"/>
</dbReference>
<dbReference type="InterPro" id="IPR051398">
    <property type="entry name" value="Polysacch_Deacetylase"/>
</dbReference>
<dbReference type="PANTHER" id="PTHR34216">
    <property type="match status" value="1"/>
</dbReference>
<sequence>MSADQASAHRNPIPRARRTPLPPWILMYHSVALTAQDPYQITVSPHRLDQQLHWLARSGLTGVSVRELLRARAAGRGSGLVGLTFDDGYADFVEHALPLLRRHDFGATLFVLPGRLGKDNAWDPLGPRKPLLTAEGIRAAARAGVEIGSHGLQHANLPAGDDTVRKQETAYSRQLLRDITGRAPEGFCYPYGAVDERSALAVRRAGYSYACAIDPGTLTGPYALPRAYIGQNDGRLRLQLKRMLHPLRRRPLGEEPQLPTVGREASR</sequence>
<keyword evidence="6" id="KW-1185">Reference proteome</keyword>
<accession>A0A949JJH6</accession>
<dbReference type="EMBL" id="JAELVF020000001">
    <property type="protein sequence ID" value="MBU7599835.1"/>
    <property type="molecule type" value="Genomic_DNA"/>
</dbReference>
<feature type="region of interest" description="Disordered" evidence="3">
    <location>
        <begin position="248"/>
        <end position="267"/>
    </location>
</feature>